<feature type="compositionally biased region" description="Low complexity" evidence="1">
    <location>
        <begin position="142"/>
        <end position="153"/>
    </location>
</feature>
<dbReference type="Proteomes" id="UP000800041">
    <property type="component" value="Unassembled WGS sequence"/>
</dbReference>
<keyword evidence="3" id="KW-1185">Reference proteome</keyword>
<proteinExistence type="predicted"/>
<name>A0A6G1H5K7_9PEZI</name>
<organism evidence="2 3">
    <name type="scientific">Aulographum hederae CBS 113979</name>
    <dbReference type="NCBI Taxonomy" id="1176131"/>
    <lineage>
        <taxon>Eukaryota</taxon>
        <taxon>Fungi</taxon>
        <taxon>Dikarya</taxon>
        <taxon>Ascomycota</taxon>
        <taxon>Pezizomycotina</taxon>
        <taxon>Dothideomycetes</taxon>
        <taxon>Pleosporomycetidae</taxon>
        <taxon>Aulographales</taxon>
        <taxon>Aulographaceae</taxon>
    </lineage>
</organism>
<protein>
    <submittedName>
        <fullName evidence="2">Uncharacterized protein</fullName>
    </submittedName>
</protein>
<evidence type="ECO:0000313" key="2">
    <source>
        <dbReference type="EMBL" id="KAF1988506.1"/>
    </source>
</evidence>
<evidence type="ECO:0000313" key="3">
    <source>
        <dbReference type="Proteomes" id="UP000800041"/>
    </source>
</evidence>
<gene>
    <name evidence="2" type="ORF">K402DRAFT_427735</name>
</gene>
<feature type="region of interest" description="Disordered" evidence="1">
    <location>
        <begin position="74"/>
        <end position="101"/>
    </location>
</feature>
<reference evidence="2" key="1">
    <citation type="journal article" date="2020" name="Stud. Mycol.">
        <title>101 Dothideomycetes genomes: a test case for predicting lifestyles and emergence of pathogens.</title>
        <authorList>
            <person name="Haridas S."/>
            <person name="Albert R."/>
            <person name="Binder M."/>
            <person name="Bloem J."/>
            <person name="Labutti K."/>
            <person name="Salamov A."/>
            <person name="Andreopoulos B."/>
            <person name="Baker S."/>
            <person name="Barry K."/>
            <person name="Bills G."/>
            <person name="Bluhm B."/>
            <person name="Cannon C."/>
            <person name="Castanera R."/>
            <person name="Culley D."/>
            <person name="Daum C."/>
            <person name="Ezra D."/>
            <person name="Gonzalez J."/>
            <person name="Henrissat B."/>
            <person name="Kuo A."/>
            <person name="Liang C."/>
            <person name="Lipzen A."/>
            <person name="Lutzoni F."/>
            <person name="Magnuson J."/>
            <person name="Mondo S."/>
            <person name="Nolan M."/>
            <person name="Ohm R."/>
            <person name="Pangilinan J."/>
            <person name="Park H.-J."/>
            <person name="Ramirez L."/>
            <person name="Alfaro M."/>
            <person name="Sun H."/>
            <person name="Tritt A."/>
            <person name="Yoshinaga Y."/>
            <person name="Zwiers L.-H."/>
            <person name="Turgeon B."/>
            <person name="Goodwin S."/>
            <person name="Spatafora J."/>
            <person name="Crous P."/>
            <person name="Grigoriev I."/>
        </authorList>
    </citation>
    <scope>NUCLEOTIDE SEQUENCE</scope>
    <source>
        <strain evidence="2">CBS 113979</strain>
    </source>
</reference>
<feature type="compositionally biased region" description="Polar residues" evidence="1">
    <location>
        <begin position="75"/>
        <end position="85"/>
    </location>
</feature>
<feature type="region of interest" description="Disordered" evidence="1">
    <location>
        <begin position="142"/>
        <end position="180"/>
    </location>
</feature>
<dbReference type="EMBL" id="ML977148">
    <property type="protein sequence ID" value="KAF1988506.1"/>
    <property type="molecule type" value="Genomic_DNA"/>
</dbReference>
<accession>A0A6G1H5K7</accession>
<feature type="compositionally biased region" description="Basic residues" evidence="1">
    <location>
        <begin position="166"/>
        <end position="180"/>
    </location>
</feature>
<dbReference type="AlphaFoldDB" id="A0A6G1H5K7"/>
<evidence type="ECO:0000256" key="1">
    <source>
        <dbReference type="SAM" id="MobiDB-lite"/>
    </source>
</evidence>
<sequence>MGRKWWSISTTIAIIAKEPQRNSCVSAGHISSCEKCERPFNAEFGCGSHLYSDGHNLKARAKCSGDSLKMVTSKFEASQTSPQTSEDAEDRTDSGLQWTADVRMEPRHLSSFPKWKNLKAERSRRQMEEAASIAAVLDAAHAPPAEASAEAPAGDVGSGMLEVGHHSSRTTGKGRRARRK</sequence>